<keyword evidence="2" id="KW-0863">Zinc-finger</keyword>
<feature type="region of interest" description="Disordered" evidence="4">
    <location>
        <begin position="538"/>
        <end position="585"/>
    </location>
</feature>
<dbReference type="Pfam" id="PF20826">
    <property type="entry name" value="PHD_5"/>
    <property type="match status" value="1"/>
</dbReference>
<dbReference type="InterPro" id="IPR001965">
    <property type="entry name" value="Znf_PHD"/>
</dbReference>
<evidence type="ECO:0000313" key="6">
    <source>
        <dbReference type="EMBL" id="KAK4102181.1"/>
    </source>
</evidence>
<feature type="compositionally biased region" description="Basic and acidic residues" evidence="4">
    <location>
        <begin position="222"/>
        <end position="235"/>
    </location>
</feature>
<evidence type="ECO:0000313" key="7">
    <source>
        <dbReference type="Proteomes" id="UP001305647"/>
    </source>
</evidence>
<evidence type="ECO:0000259" key="5">
    <source>
        <dbReference type="SMART" id="SM00249"/>
    </source>
</evidence>
<keyword evidence="7" id="KW-1185">Reference proteome</keyword>
<feature type="compositionally biased region" description="Polar residues" evidence="4">
    <location>
        <begin position="211"/>
        <end position="221"/>
    </location>
</feature>
<keyword evidence="3" id="KW-0862">Zinc</keyword>
<feature type="compositionally biased region" description="Polar residues" evidence="4">
    <location>
        <begin position="43"/>
        <end position="56"/>
    </location>
</feature>
<accession>A0AAN6Q718</accession>
<comment type="caution">
    <text evidence="6">The sequence shown here is derived from an EMBL/GenBank/DDBJ whole genome shotgun (WGS) entry which is preliminary data.</text>
</comment>
<organism evidence="6 7">
    <name type="scientific">Parathielavia hyrcaniae</name>
    <dbReference type="NCBI Taxonomy" id="113614"/>
    <lineage>
        <taxon>Eukaryota</taxon>
        <taxon>Fungi</taxon>
        <taxon>Dikarya</taxon>
        <taxon>Ascomycota</taxon>
        <taxon>Pezizomycotina</taxon>
        <taxon>Sordariomycetes</taxon>
        <taxon>Sordariomycetidae</taxon>
        <taxon>Sordariales</taxon>
        <taxon>Chaetomiaceae</taxon>
        <taxon>Parathielavia</taxon>
    </lineage>
</organism>
<protein>
    <recommendedName>
        <fullName evidence="5">Zinc finger PHD-type domain-containing protein</fullName>
    </recommendedName>
</protein>
<keyword evidence="1" id="KW-0479">Metal-binding</keyword>
<dbReference type="PANTHER" id="PTHR47793:SF1">
    <property type="entry name" value="HISTONE DEACETYLASE COMPLEX SUBUNIT CTI6"/>
    <property type="match status" value="1"/>
</dbReference>
<dbReference type="GO" id="GO:0070210">
    <property type="term" value="C:Rpd3L-Expanded complex"/>
    <property type="evidence" value="ECO:0007669"/>
    <property type="project" value="TreeGrafter"/>
</dbReference>
<sequence length="617" mass="66779">MAGADPRRSSRARANPSQSQLSSSASSVSGRPERNPRYFNKGASPQKSTSTGSLSSEPPEDTITAEDPFGTRRRTRGQAEERERAGSKAEEVNMASGDGDAQEEDEAVRCVCGNDEYQGPPPLDEDSKHGFKHAFGLDPFFSADPTDDTAGLFVQCDICKVWQHGGCVGIMTEDSSPDEYFCEQCRQDLHKLWTASNGVYSHYLPLRRNGRTGSRAASLQKDTVRSPNKEKETRNGRTSSASQTSKRRATLNSREAGYDETEALLRAIEASKQDAFPEPGESVSRRPKRGRSDSQEKADTTKRQKTSSRSASPSSDKNDEDSDEGDLAGRNGASKSKPRSALPTRNQRSEKPSEREERERQRAETANKRKGRADRRRPEDSDRSEEVPLATRTAASKTTQAAGTLTAVAVTAAEVFRPPAAAEPPPTSNSAPDAPPTITVQGKADKKRSHKKKGRNQYTRDRDANEDESPARSQSRDIQKDDHMPPGAGKPGGDSSGKTNPKSKGGMSSKITMNDMKRRAAALLDFISRTQVELAGESLPGSAAGTANGTGDSSAAGAENPPSEASGYASVPAPPTGDGDARLDKDFKELGCMEMMDTLTRRLVKWQQQYSTQERSG</sequence>
<reference evidence="6" key="1">
    <citation type="journal article" date="2023" name="Mol. Phylogenet. Evol.">
        <title>Genome-scale phylogeny and comparative genomics of the fungal order Sordariales.</title>
        <authorList>
            <person name="Hensen N."/>
            <person name="Bonometti L."/>
            <person name="Westerberg I."/>
            <person name="Brannstrom I.O."/>
            <person name="Guillou S."/>
            <person name="Cros-Aarteil S."/>
            <person name="Calhoun S."/>
            <person name="Haridas S."/>
            <person name="Kuo A."/>
            <person name="Mondo S."/>
            <person name="Pangilinan J."/>
            <person name="Riley R."/>
            <person name="LaButti K."/>
            <person name="Andreopoulos B."/>
            <person name="Lipzen A."/>
            <person name="Chen C."/>
            <person name="Yan M."/>
            <person name="Daum C."/>
            <person name="Ng V."/>
            <person name="Clum A."/>
            <person name="Steindorff A."/>
            <person name="Ohm R.A."/>
            <person name="Martin F."/>
            <person name="Silar P."/>
            <person name="Natvig D.O."/>
            <person name="Lalanne C."/>
            <person name="Gautier V."/>
            <person name="Ament-Velasquez S.L."/>
            <person name="Kruys A."/>
            <person name="Hutchinson M.I."/>
            <person name="Powell A.J."/>
            <person name="Barry K."/>
            <person name="Miller A.N."/>
            <person name="Grigoriev I.V."/>
            <person name="Debuchy R."/>
            <person name="Gladieux P."/>
            <person name="Hiltunen Thoren M."/>
            <person name="Johannesson H."/>
        </authorList>
    </citation>
    <scope>NUCLEOTIDE SEQUENCE</scope>
    <source>
        <strain evidence="6">CBS 757.83</strain>
    </source>
</reference>
<gene>
    <name evidence="6" type="ORF">N658DRAFT_354666</name>
</gene>
<dbReference type="GO" id="GO:0008270">
    <property type="term" value="F:zinc ion binding"/>
    <property type="evidence" value="ECO:0007669"/>
    <property type="project" value="UniProtKB-KW"/>
</dbReference>
<dbReference type="GO" id="GO:0061186">
    <property type="term" value="P:negative regulation of silent mating-type cassette heterochromatin formation"/>
    <property type="evidence" value="ECO:0007669"/>
    <property type="project" value="TreeGrafter"/>
</dbReference>
<dbReference type="SUPFAM" id="SSF57903">
    <property type="entry name" value="FYVE/PHD zinc finger"/>
    <property type="match status" value="1"/>
</dbReference>
<reference evidence="6" key="2">
    <citation type="submission" date="2023-05" db="EMBL/GenBank/DDBJ databases">
        <authorList>
            <consortium name="Lawrence Berkeley National Laboratory"/>
            <person name="Steindorff A."/>
            <person name="Hensen N."/>
            <person name="Bonometti L."/>
            <person name="Westerberg I."/>
            <person name="Brannstrom I.O."/>
            <person name="Guillou S."/>
            <person name="Cros-Aarteil S."/>
            <person name="Calhoun S."/>
            <person name="Haridas S."/>
            <person name="Kuo A."/>
            <person name="Mondo S."/>
            <person name="Pangilinan J."/>
            <person name="Riley R."/>
            <person name="Labutti K."/>
            <person name="Andreopoulos B."/>
            <person name="Lipzen A."/>
            <person name="Chen C."/>
            <person name="Yanf M."/>
            <person name="Daum C."/>
            <person name="Ng V."/>
            <person name="Clum A."/>
            <person name="Ohm R."/>
            <person name="Martin F."/>
            <person name="Silar P."/>
            <person name="Natvig D."/>
            <person name="Lalanne C."/>
            <person name="Gautier V."/>
            <person name="Ament-Velasquez S.L."/>
            <person name="Kruys A."/>
            <person name="Hutchinson M.I."/>
            <person name="Powell A.J."/>
            <person name="Barry K."/>
            <person name="Miller A.N."/>
            <person name="Grigoriev I.V."/>
            <person name="Debuchy R."/>
            <person name="Gladieux P."/>
            <person name="Thoren M.H."/>
            <person name="Johannesson H."/>
        </authorList>
    </citation>
    <scope>NUCLEOTIDE SEQUENCE</scope>
    <source>
        <strain evidence="6">CBS 757.83</strain>
    </source>
</reference>
<feature type="region of interest" description="Disordered" evidence="4">
    <location>
        <begin position="209"/>
        <end position="258"/>
    </location>
</feature>
<feature type="compositionally biased region" description="Basic and acidic residues" evidence="4">
    <location>
        <begin position="474"/>
        <end position="484"/>
    </location>
</feature>
<dbReference type="InterPro" id="IPR019786">
    <property type="entry name" value="Zinc_finger_PHD-type_CS"/>
</dbReference>
<feature type="compositionally biased region" description="Basic and acidic residues" evidence="4">
    <location>
        <begin position="77"/>
        <end position="91"/>
    </location>
</feature>
<feature type="region of interest" description="Disordered" evidence="4">
    <location>
        <begin position="416"/>
        <end position="514"/>
    </location>
</feature>
<name>A0AAN6Q718_9PEZI</name>
<dbReference type="Proteomes" id="UP001305647">
    <property type="component" value="Unassembled WGS sequence"/>
</dbReference>
<feature type="compositionally biased region" description="Basic residues" evidence="4">
    <location>
        <begin position="445"/>
        <end position="455"/>
    </location>
</feature>
<feature type="compositionally biased region" description="Basic and acidic residues" evidence="4">
    <location>
        <begin position="347"/>
        <end position="367"/>
    </location>
</feature>
<feature type="compositionally biased region" description="Basic and acidic residues" evidence="4">
    <location>
        <begin position="376"/>
        <end position="386"/>
    </location>
</feature>
<evidence type="ECO:0000256" key="3">
    <source>
        <dbReference type="ARBA" id="ARBA00022833"/>
    </source>
</evidence>
<dbReference type="SMART" id="SM00249">
    <property type="entry name" value="PHD"/>
    <property type="match status" value="1"/>
</dbReference>
<feature type="region of interest" description="Disordered" evidence="4">
    <location>
        <begin position="1"/>
        <end position="105"/>
    </location>
</feature>
<dbReference type="EMBL" id="MU863632">
    <property type="protein sequence ID" value="KAK4102181.1"/>
    <property type="molecule type" value="Genomic_DNA"/>
</dbReference>
<dbReference type="InterPro" id="IPR011011">
    <property type="entry name" value="Znf_FYVE_PHD"/>
</dbReference>
<feature type="compositionally biased region" description="Basic and acidic residues" evidence="4">
    <location>
        <begin position="290"/>
        <end position="302"/>
    </location>
</feature>
<feature type="region of interest" description="Disordered" evidence="4">
    <location>
        <begin position="270"/>
        <end position="402"/>
    </location>
</feature>
<dbReference type="AlphaFoldDB" id="A0AAN6Q718"/>
<dbReference type="GO" id="GO:0033698">
    <property type="term" value="C:Rpd3L complex"/>
    <property type="evidence" value="ECO:0007669"/>
    <property type="project" value="TreeGrafter"/>
</dbReference>
<feature type="compositionally biased region" description="Low complexity" evidence="4">
    <location>
        <begin position="12"/>
        <end position="29"/>
    </location>
</feature>
<dbReference type="Gene3D" id="3.30.40.10">
    <property type="entry name" value="Zinc/RING finger domain, C3HC4 (zinc finger)"/>
    <property type="match status" value="1"/>
</dbReference>
<dbReference type="InterPro" id="IPR053051">
    <property type="entry name" value="HDAC_complex_subunit"/>
</dbReference>
<evidence type="ECO:0000256" key="4">
    <source>
        <dbReference type="SAM" id="MobiDB-lite"/>
    </source>
</evidence>
<dbReference type="PROSITE" id="PS01359">
    <property type="entry name" value="ZF_PHD_1"/>
    <property type="match status" value="1"/>
</dbReference>
<dbReference type="PANTHER" id="PTHR47793">
    <property type="entry name" value="HISTONE DEACETYLASE COMPLEX SUBUNIT CTI6"/>
    <property type="match status" value="1"/>
</dbReference>
<dbReference type="GO" id="GO:0061188">
    <property type="term" value="P:negative regulation of rDNA heterochromatin formation"/>
    <property type="evidence" value="ECO:0007669"/>
    <property type="project" value="TreeGrafter"/>
</dbReference>
<proteinExistence type="predicted"/>
<evidence type="ECO:0000256" key="2">
    <source>
        <dbReference type="ARBA" id="ARBA00022771"/>
    </source>
</evidence>
<feature type="domain" description="Zinc finger PHD-type" evidence="5">
    <location>
        <begin position="109"/>
        <end position="186"/>
    </location>
</feature>
<evidence type="ECO:0000256" key="1">
    <source>
        <dbReference type="ARBA" id="ARBA00022723"/>
    </source>
</evidence>
<dbReference type="InterPro" id="IPR013083">
    <property type="entry name" value="Znf_RING/FYVE/PHD"/>
</dbReference>